<dbReference type="RefSeq" id="WP_209643615.1">
    <property type="nucleotide sequence ID" value="NZ_JAGINW010000001.1"/>
</dbReference>
<sequence>MTFHVVLGAGPTGTATALRLAESGDDVRVITRRGTGPSHARIELVAADASNADTLTALAEGAATLINCAAPAYNRWPEETPALSAALLGAAERTGAGYVNLSNIYGYGSVDGSLSDDLPMRPTTIKGRVRARMYLDGLAAHEAGRLRFAEVRPGDFLGGDAIAMFNLLIGPQTLAGKEVVFPADLDATRSWTYIGDVASTLVAVARSEQSWGRAWHTPQTSEMSVREIAIRFAEAAGVPAPEIREMTPLELHTAVLADPIMAESAEMQYLYLRPSVIDWSRTAAAFDLKPTPLDDVLRETAAVLR</sequence>
<dbReference type="SUPFAM" id="SSF51735">
    <property type="entry name" value="NAD(P)-binding Rossmann-fold domains"/>
    <property type="match status" value="1"/>
</dbReference>
<dbReference type="EMBL" id="JAGINW010000001">
    <property type="protein sequence ID" value="MBP2326563.1"/>
    <property type="molecule type" value="Genomic_DNA"/>
</dbReference>
<name>A0ABS4TQ79_9PSEU</name>
<feature type="domain" description="NAD-dependent epimerase/dehydratase" evidence="1">
    <location>
        <begin position="6"/>
        <end position="207"/>
    </location>
</feature>
<dbReference type="InterPro" id="IPR001509">
    <property type="entry name" value="Epimerase_deHydtase"/>
</dbReference>
<evidence type="ECO:0000313" key="3">
    <source>
        <dbReference type="Proteomes" id="UP001519332"/>
    </source>
</evidence>
<proteinExistence type="predicted"/>
<reference evidence="2 3" key="1">
    <citation type="submission" date="2021-03" db="EMBL/GenBank/DDBJ databases">
        <title>Sequencing the genomes of 1000 actinobacteria strains.</title>
        <authorList>
            <person name="Klenk H.-P."/>
        </authorList>
    </citation>
    <scope>NUCLEOTIDE SEQUENCE [LARGE SCALE GENOMIC DNA]</scope>
    <source>
        <strain evidence="2 3">DSM 46670</strain>
    </source>
</reference>
<dbReference type="Gene3D" id="3.40.50.720">
    <property type="entry name" value="NAD(P)-binding Rossmann-like Domain"/>
    <property type="match status" value="1"/>
</dbReference>
<gene>
    <name evidence="2" type="ORF">JOF56_006948</name>
</gene>
<dbReference type="InterPro" id="IPR036291">
    <property type="entry name" value="NAD(P)-bd_dom_sf"/>
</dbReference>
<organism evidence="2 3">
    <name type="scientific">Kibdelosporangium banguiense</name>
    <dbReference type="NCBI Taxonomy" id="1365924"/>
    <lineage>
        <taxon>Bacteria</taxon>
        <taxon>Bacillati</taxon>
        <taxon>Actinomycetota</taxon>
        <taxon>Actinomycetes</taxon>
        <taxon>Pseudonocardiales</taxon>
        <taxon>Pseudonocardiaceae</taxon>
        <taxon>Kibdelosporangium</taxon>
    </lineage>
</organism>
<evidence type="ECO:0000259" key="1">
    <source>
        <dbReference type="Pfam" id="PF01370"/>
    </source>
</evidence>
<dbReference type="Proteomes" id="UP001519332">
    <property type="component" value="Unassembled WGS sequence"/>
</dbReference>
<evidence type="ECO:0000313" key="2">
    <source>
        <dbReference type="EMBL" id="MBP2326563.1"/>
    </source>
</evidence>
<protein>
    <submittedName>
        <fullName evidence="2">Nucleoside-diphosphate-sugar epimerase</fullName>
    </submittedName>
</protein>
<comment type="caution">
    <text evidence="2">The sequence shown here is derived from an EMBL/GenBank/DDBJ whole genome shotgun (WGS) entry which is preliminary data.</text>
</comment>
<dbReference type="Pfam" id="PF01370">
    <property type="entry name" value="Epimerase"/>
    <property type="match status" value="1"/>
</dbReference>
<keyword evidence="3" id="KW-1185">Reference proteome</keyword>
<accession>A0ABS4TQ79</accession>